<evidence type="ECO:0000313" key="4">
    <source>
        <dbReference type="Proteomes" id="UP000694393"/>
    </source>
</evidence>
<dbReference type="PANTHER" id="PTHR31203">
    <property type="entry name" value="BETA-KERATIN-RELATED PROTEIN-RELATED"/>
    <property type="match status" value="1"/>
</dbReference>
<reference evidence="3" key="2">
    <citation type="submission" date="2025-09" db="UniProtKB">
        <authorList>
            <consortium name="Ensembl"/>
        </authorList>
    </citation>
    <scope>IDENTIFICATION</scope>
</reference>
<sequence>SCYSSLLDTEEWINGTCNEPCVRQCPDSEVVIRPSPVLVTLPGPVMCTFPQHSRVGAMGAPGVGPGFGGSFGLGGYGGLYGGLV</sequence>
<keyword evidence="4" id="KW-1185">Reference proteome</keyword>
<protein>
    <recommendedName>
        <fullName evidence="5">Keratin</fullName>
    </recommendedName>
</protein>
<dbReference type="PANTHER" id="PTHR31203:SF1">
    <property type="entry name" value="BETA-KERATIN-RELATED PROTEIN-RELATED"/>
    <property type="match status" value="1"/>
</dbReference>
<evidence type="ECO:0000256" key="1">
    <source>
        <dbReference type="ARBA" id="ARBA00008702"/>
    </source>
</evidence>
<reference evidence="3" key="1">
    <citation type="submission" date="2025-08" db="UniProtKB">
        <authorList>
            <consortium name="Ensembl"/>
        </authorList>
    </citation>
    <scope>IDENTIFICATION</scope>
</reference>
<dbReference type="Proteomes" id="UP000694393">
    <property type="component" value="Unplaced"/>
</dbReference>
<keyword evidence="2" id="KW-0416">Keratin</keyword>
<organism evidence="3 4">
    <name type="scientific">Pelusios castaneus</name>
    <name type="common">West African mud turtle</name>
    <dbReference type="NCBI Taxonomy" id="367368"/>
    <lineage>
        <taxon>Eukaryota</taxon>
        <taxon>Metazoa</taxon>
        <taxon>Chordata</taxon>
        <taxon>Craniata</taxon>
        <taxon>Vertebrata</taxon>
        <taxon>Euteleostomi</taxon>
        <taxon>Archelosauria</taxon>
        <taxon>Testudinata</taxon>
        <taxon>Testudines</taxon>
        <taxon>Pleurodira</taxon>
        <taxon>Pelomedusidae</taxon>
        <taxon>Pelusios</taxon>
    </lineage>
</organism>
<evidence type="ECO:0000256" key="2">
    <source>
        <dbReference type="ARBA" id="ARBA00022744"/>
    </source>
</evidence>
<dbReference type="Pfam" id="PF02422">
    <property type="entry name" value="Keratin"/>
    <property type="match status" value="1"/>
</dbReference>
<evidence type="ECO:0000313" key="3">
    <source>
        <dbReference type="Ensembl" id="ENSPCEP00000015962.1"/>
    </source>
</evidence>
<dbReference type="GO" id="GO:0005200">
    <property type="term" value="F:structural constituent of cytoskeleton"/>
    <property type="evidence" value="ECO:0007669"/>
    <property type="project" value="InterPro"/>
</dbReference>
<evidence type="ECO:0008006" key="5">
    <source>
        <dbReference type="Google" id="ProtNLM"/>
    </source>
</evidence>
<dbReference type="InterPro" id="IPR003461">
    <property type="entry name" value="Keratin"/>
</dbReference>
<dbReference type="Ensembl" id="ENSPCET00000016522.1">
    <property type="protein sequence ID" value="ENSPCEP00000015962.1"/>
    <property type="gene ID" value="ENSPCEG00000012585.1"/>
</dbReference>
<dbReference type="GO" id="GO:0005882">
    <property type="term" value="C:intermediate filament"/>
    <property type="evidence" value="ECO:0007669"/>
    <property type="project" value="UniProtKB-KW"/>
</dbReference>
<dbReference type="AlphaFoldDB" id="A0A8C8S8K6"/>
<accession>A0A8C8S8K6</accession>
<comment type="similarity">
    <text evidence="1">Belongs to the avian keratin family.</text>
</comment>
<name>A0A8C8S8K6_9SAUR</name>
<proteinExistence type="inferred from homology"/>